<dbReference type="Proteomes" id="UP000887580">
    <property type="component" value="Unplaced"/>
</dbReference>
<dbReference type="WBParaSite" id="PS1159_v2.g7546.t1">
    <property type="protein sequence ID" value="PS1159_v2.g7546.t1"/>
    <property type="gene ID" value="PS1159_v2.g7546"/>
</dbReference>
<reference evidence="2" key="1">
    <citation type="submission" date="2022-11" db="UniProtKB">
        <authorList>
            <consortium name="WormBaseParasite"/>
        </authorList>
    </citation>
    <scope>IDENTIFICATION</scope>
</reference>
<sequence length="663" mass="73257">MKTLLFCFLVAVLFVGVKGIVDIRSFFPFGVANGDQYLAAGDDTYSAEQPLTVPFNFFNFSHTSLWVNVNGAISFLSPITTYTPTCRPVSRDFRMVSPFWADVDTKYETPSPASAVSFRESTNPSDLQQAEREVMYAFNLTNINLTWTYIVTWYNVTFYNDDPSRNIRNSFQAILTTNGDNSFVIFLYNKIQWTTGSASNGDANGLGGTPAQVGFDAGDGDEVHRYMLNVSCTNDVLNVNNLSNIGVPGEFVFQVDSDVIHTPPPITRPTRPTLPPTIAGSTLPPLSPTMPPSTTTNAPPKGLDRNCGCTRNKIWLDIVAVMDNSLSMGQTGFAQIQANLASIVGQLTLSSVPGYSSRIALITFASAATKVADLNAFNDTNTFMKKLFAIPVANDDKVNILSGLQMANTILGNNVVANRRRVVILYTSAYDDTGSESPVSLALNMREDNIKIITIAFSQKMGSDEVNKVGELAWPSFDFVNEEPGLPDKMYNALCQTNCFCPPNWQQYTTNITDQYAPGYGVCLYLSSITSAWIPASFACGNEVPGAYLTTESTSEKHNFNFEYAKKSNNSNGVYSYHIGLQYQNGQYSWQQFNGSNPVPLDNSYTYWNAGYPNSQIGECVKVDKVIGRLYKWTNVNCYSSFLNYICEVYTCDTDNYCPPNKR</sequence>
<name>A0AC35GQL8_9BILA</name>
<organism evidence="1 2">
    <name type="scientific">Panagrolaimus sp. PS1159</name>
    <dbReference type="NCBI Taxonomy" id="55785"/>
    <lineage>
        <taxon>Eukaryota</taxon>
        <taxon>Metazoa</taxon>
        <taxon>Ecdysozoa</taxon>
        <taxon>Nematoda</taxon>
        <taxon>Chromadorea</taxon>
        <taxon>Rhabditida</taxon>
        <taxon>Tylenchina</taxon>
        <taxon>Panagrolaimomorpha</taxon>
        <taxon>Panagrolaimoidea</taxon>
        <taxon>Panagrolaimidae</taxon>
        <taxon>Panagrolaimus</taxon>
    </lineage>
</organism>
<protein>
    <submittedName>
        <fullName evidence="2">Uncharacterized protein</fullName>
    </submittedName>
</protein>
<evidence type="ECO:0000313" key="1">
    <source>
        <dbReference type="Proteomes" id="UP000887580"/>
    </source>
</evidence>
<evidence type="ECO:0000313" key="2">
    <source>
        <dbReference type="WBParaSite" id="PS1159_v2.g7546.t1"/>
    </source>
</evidence>
<accession>A0AC35GQL8</accession>
<proteinExistence type="predicted"/>